<reference evidence="1" key="2">
    <citation type="submission" date="2007-10" db="EMBL/GenBank/DDBJ databases">
        <authorList>
            <person name="Myers G.S."/>
        </authorList>
    </citation>
    <scope>NUCLEOTIDE SEQUENCE [LARGE SCALE GENOMIC DNA]</scope>
</reference>
<dbReference type="STRING" id="59196.RICGR_0541"/>
<name>A8PLU8_9COXI</name>
<protein>
    <submittedName>
        <fullName evidence="1">Uncharacterized protein</fullName>
    </submittedName>
</protein>
<accession>A8PLU8</accession>
<evidence type="ECO:0000313" key="2">
    <source>
        <dbReference type="Proteomes" id="UP000054075"/>
    </source>
</evidence>
<keyword evidence="2" id="KW-1185">Reference proteome</keyword>
<sequence length="51" mass="5916">MEKAGLSANLKGKTDFDIFTQEVARNYREIDRKVIDERTTLKFSLLIVNNI</sequence>
<gene>
    <name evidence="1" type="ORF">RICGR_0541</name>
</gene>
<reference evidence="1" key="1">
    <citation type="submission" date="2006-04" db="EMBL/GenBank/DDBJ databases">
        <authorList>
            <person name="Seshadri R."/>
            <person name="Federici B.A."/>
        </authorList>
    </citation>
    <scope>NUCLEOTIDE SEQUENCE [LARGE SCALE GENOMIC DNA]</scope>
</reference>
<proteinExistence type="predicted"/>
<comment type="caution">
    <text evidence="1">The sequence shown here is derived from an EMBL/GenBank/DDBJ whole genome shotgun (WGS) entry which is preliminary data.</text>
</comment>
<dbReference type="Proteomes" id="UP000054075">
    <property type="component" value="Unassembled WGS sequence"/>
</dbReference>
<dbReference type="EMBL" id="AAQJ02000001">
    <property type="protein sequence ID" value="EDP45693.1"/>
    <property type="molecule type" value="Genomic_DNA"/>
</dbReference>
<evidence type="ECO:0000313" key="1">
    <source>
        <dbReference type="EMBL" id="EDP45693.1"/>
    </source>
</evidence>
<organism evidence="1 2">
    <name type="scientific">Rickettsiella grylli</name>
    <dbReference type="NCBI Taxonomy" id="59196"/>
    <lineage>
        <taxon>Bacteria</taxon>
        <taxon>Pseudomonadati</taxon>
        <taxon>Pseudomonadota</taxon>
        <taxon>Gammaproteobacteria</taxon>
        <taxon>Legionellales</taxon>
        <taxon>Coxiellaceae</taxon>
        <taxon>Rickettsiella</taxon>
    </lineage>
</organism>
<dbReference type="AlphaFoldDB" id="A8PLU8"/>